<dbReference type="Proteomes" id="UP000239156">
    <property type="component" value="Unassembled WGS sequence"/>
</dbReference>
<dbReference type="VEuPathDB" id="FungiDB:PSHT_08417"/>
<dbReference type="VEuPathDB" id="FungiDB:PSTT_16824"/>
<feature type="compositionally biased region" description="Basic and acidic residues" evidence="1">
    <location>
        <begin position="177"/>
        <end position="188"/>
    </location>
</feature>
<feature type="compositionally biased region" description="Polar residues" evidence="1">
    <location>
        <begin position="15"/>
        <end position="26"/>
    </location>
</feature>
<name>A0A2S4UB38_9BASI</name>
<protein>
    <submittedName>
        <fullName evidence="2">Uncharacterized protein</fullName>
    </submittedName>
</protein>
<sequence length="374" mass="41187">MKREAIEASLAAQASDVNPLSSSSEHNTSPRKKSSSSSNVPQKKSSSSSTRTSSAATKEYFCVVVTTKRKKPLTKPVPKKMPTPVTPKETKFTPSLNTQLINCGLVLYKGSKPANDPLLFNIKQTVDIKNPDLFEELQHLSLLNGHSRLTDLDSLIYVIHKSTNKKPVQVDLAYQHPTEEKKTRKYVEDDSDSADDSNIVQIQPKKCFPSRSRPQNIDSASSSRYKRQKIASDSGSSFSNDSELPSIETLSASQMPPSTSANYESHNTQFKSTKIPGIQVASAKPNPRIPVSNVIPNSKAVVHKNSDEWASSGISCTVPARGGASLATQIRILGSSVSPSIAVVVRYACDYDKRAWMRYIDVIDVRYHLLYEEE</sequence>
<feature type="region of interest" description="Disordered" evidence="1">
    <location>
        <begin position="1"/>
        <end position="53"/>
    </location>
</feature>
<evidence type="ECO:0000313" key="3">
    <source>
        <dbReference type="Proteomes" id="UP000239156"/>
    </source>
</evidence>
<accession>A0A2S4UB38</accession>
<evidence type="ECO:0000256" key="1">
    <source>
        <dbReference type="SAM" id="MobiDB-lite"/>
    </source>
</evidence>
<reference evidence="2" key="1">
    <citation type="submission" date="2017-12" db="EMBL/GenBank/DDBJ databases">
        <title>Gene loss provides genomic basis for host adaptation in cereal stripe rust fungi.</title>
        <authorList>
            <person name="Xia C."/>
        </authorList>
    </citation>
    <scope>NUCLEOTIDE SEQUENCE [LARGE SCALE GENOMIC DNA]</scope>
    <source>
        <strain evidence="2">93-210</strain>
    </source>
</reference>
<gene>
    <name evidence="2" type="ORF">PSTT_16824</name>
</gene>
<feature type="region of interest" description="Disordered" evidence="1">
    <location>
        <begin position="176"/>
        <end position="243"/>
    </location>
</feature>
<feature type="region of interest" description="Disordered" evidence="1">
    <location>
        <begin position="72"/>
        <end position="91"/>
    </location>
</feature>
<feature type="compositionally biased region" description="Low complexity" evidence="1">
    <location>
        <begin position="35"/>
        <end position="53"/>
    </location>
</feature>
<feature type="compositionally biased region" description="Low complexity" evidence="1">
    <location>
        <begin position="232"/>
        <end position="242"/>
    </location>
</feature>
<organism evidence="2 3">
    <name type="scientific">Puccinia striiformis</name>
    <dbReference type="NCBI Taxonomy" id="27350"/>
    <lineage>
        <taxon>Eukaryota</taxon>
        <taxon>Fungi</taxon>
        <taxon>Dikarya</taxon>
        <taxon>Basidiomycota</taxon>
        <taxon>Pucciniomycotina</taxon>
        <taxon>Pucciniomycetes</taxon>
        <taxon>Pucciniales</taxon>
        <taxon>Pucciniaceae</taxon>
        <taxon>Puccinia</taxon>
    </lineage>
</organism>
<proteinExistence type="predicted"/>
<evidence type="ECO:0000313" key="2">
    <source>
        <dbReference type="EMBL" id="POV94495.1"/>
    </source>
</evidence>
<dbReference type="EMBL" id="PKSL01000414">
    <property type="protein sequence ID" value="POV94495.1"/>
    <property type="molecule type" value="Genomic_DNA"/>
</dbReference>
<feature type="compositionally biased region" description="Polar residues" evidence="1">
    <location>
        <begin position="212"/>
        <end position="223"/>
    </location>
</feature>
<keyword evidence="3" id="KW-1185">Reference proteome</keyword>
<dbReference type="AlphaFoldDB" id="A0A2S4UB38"/>
<comment type="caution">
    <text evidence="2">The sequence shown here is derived from an EMBL/GenBank/DDBJ whole genome shotgun (WGS) entry which is preliminary data.</text>
</comment>